<comment type="caution">
    <text evidence="1">The sequence shown here is derived from an EMBL/GenBank/DDBJ whole genome shotgun (WGS) entry which is preliminary data.</text>
</comment>
<evidence type="ECO:0000313" key="2">
    <source>
        <dbReference type="Proteomes" id="UP000237105"/>
    </source>
</evidence>
<gene>
    <name evidence="1" type="ORF">PanWU01x14_134480</name>
</gene>
<organism evidence="1 2">
    <name type="scientific">Parasponia andersonii</name>
    <name type="common">Sponia andersonii</name>
    <dbReference type="NCBI Taxonomy" id="3476"/>
    <lineage>
        <taxon>Eukaryota</taxon>
        <taxon>Viridiplantae</taxon>
        <taxon>Streptophyta</taxon>
        <taxon>Embryophyta</taxon>
        <taxon>Tracheophyta</taxon>
        <taxon>Spermatophyta</taxon>
        <taxon>Magnoliopsida</taxon>
        <taxon>eudicotyledons</taxon>
        <taxon>Gunneridae</taxon>
        <taxon>Pentapetalae</taxon>
        <taxon>rosids</taxon>
        <taxon>fabids</taxon>
        <taxon>Rosales</taxon>
        <taxon>Cannabaceae</taxon>
        <taxon>Parasponia</taxon>
    </lineage>
</organism>
<dbReference type="Proteomes" id="UP000237105">
    <property type="component" value="Unassembled WGS sequence"/>
</dbReference>
<protein>
    <submittedName>
        <fullName evidence="1">Uncharacterized protein</fullName>
    </submittedName>
</protein>
<name>A0A2P5CPP8_PARAD</name>
<sequence>MHPSGRLRFLTYLFRIFMYLSNGYIHLKYTKPHNFISLTKCTVRCIIISKTLRGKNCSNMHNVTTSSRYSSSNLDTLTTLKQIPLKNKYNLVIAYRTFLDNTT</sequence>
<accession>A0A2P5CPP8</accession>
<reference evidence="2" key="1">
    <citation type="submission" date="2016-06" db="EMBL/GenBank/DDBJ databases">
        <title>Parallel loss of symbiosis genes in relatives of nitrogen-fixing non-legume Parasponia.</title>
        <authorList>
            <person name="Van Velzen R."/>
            <person name="Holmer R."/>
            <person name="Bu F."/>
            <person name="Rutten L."/>
            <person name="Van Zeijl A."/>
            <person name="Liu W."/>
            <person name="Santuari L."/>
            <person name="Cao Q."/>
            <person name="Sharma T."/>
            <person name="Shen D."/>
            <person name="Roswanjaya Y."/>
            <person name="Wardhani T."/>
            <person name="Kalhor M.S."/>
            <person name="Jansen J."/>
            <person name="Van den Hoogen J."/>
            <person name="Gungor B."/>
            <person name="Hartog M."/>
            <person name="Hontelez J."/>
            <person name="Verver J."/>
            <person name="Yang W.-C."/>
            <person name="Schijlen E."/>
            <person name="Repin R."/>
            <person name="Schilthuizen M."/>
            <person name="Schranz E."/>
            <person name="Heidstra R."/>
            <person name="Miyata K."/>
            <person name="Fedorova E."/>
            <person name="Kohlen W."/>
            <person name="Bisseling T."/>
            <person name="Smit S."/>
            <person name="Geurts R."/>
        </authorList>
    </citation>
    <scope>NUCLEOTIDE SEQUENCE [LARGE SCALE GENOMIC DNA]</scope>
    <source>
        <strain evidence="2">cv. WU1-14</strain>
    </source>
</reference>
<keyword evidence="2" id="KW-1185">Reference proteome</keyword>
<proteinExistence type="predicted"/>
<dbReference type="EMBL" id="JXTB01000108">
    <property type="protein sequence ID" value="PON63001.1"/>
    <property type="molecule type" value="Genomic_DNA"/>
</dbReference>
<dbReference type="AlphaFoldDB" id="A0A2P5CPP8"/>
<evidence type="ECO:0000313" key="1">
    <source>
        <dbReference type="EMBL" id="PON63001.1"/>
    </source>
</evidence>